<dbReference type="SUPFAM" id="SSF55770">
    <property type="entry name" value="Profilin (actin-binding protein)"/>
    <property type="match status" value="1"/>
</dbReference>
<dbReference type="FunFam" id="3.30.450.30:FF:000015">
    <property type="entry name" value="Profilin"/>
    <property type="match status" value="1"/>
</dbReference>
<comment type="caution">
    <text evidence="8">The sequence shown here is derived from an EMBL/GenBank/DDBJ whole genome shotgun (WGS) entry which is preliminary data.</text>
</comment>
<reference evidence="8" key="1">
    <citation type="journal article" date="2021" name="Nat. Commun.">
        <title>Genetic determinants of endophytism in the Arabidopsis root mycobiome.</title>
        <authorList>
            <person name="Mesny F."/>
            <person name="Miyauchi S."/>
            <person name="Thiergart T."/>
            <person name="Pickel B."/>
            <person name="Atanasova L."/>
            <person name="Karlsson M."/>
            <person name="Huettel B."/>
            <person name="Barry K.W."/>
            <person name="Haridas S."/>
            <person name="Chen C."/>
            <person name="Bauer D."/>
            <person name="Andreopoulos W."/>
            <person name="Pangilinan J."/>
            <person name="LaButti K."/>
            <person name="Riley R."/>
            <person name="Lipzen A."/>
            <person name="Clum A."/>
            <person name="Drula E."/>
            <person name="Henrissat B."/>
            <person name="Kohler A."/>
            <person name="Grigoriev I.V."/>
            <person name="Martin F.M."/>
            <person name="Hacquard S."/>
        </authorList>
    </citation>
    <scope>NUCLEOTIDE SEQUENCE</scope>
    <source>
        <strain evidence="8">MPI-CAGE-CH-0243</strain>
    </source>
</reference>
<dbReference type="GO" id="GO:0005938">
    <property type="term" value="C:cell cortex"/>
    <property type="evidence" value="ECO:0007669"/>
    <property type="project" value="TreeGrafter"/>
</dbReference>
<dbReference type="SMART" id="SM00392">
    <property type="entry name" value="PROF"/>
    <property type="match status" value="1"/>
</dbReference>
<dbReference type="Proteomes" id="UP000700596">
    <property type="component" value="Unassembled WGS sequence"/>
</dbReference>
<evidence type="ECO:0000256" key="3">
    <source>
        <dbReference type="ARBA" id="ARBA00022490"/>
    </source>
</evidence>
<dbReference type="GO" id="GO:0003785">
    <property type="term" value="F:actin monomer binding"/>
    <property type="evidence" value="ECO:0007669"/>
    <property type="project" value="TreeGrafter"/>
</dbReference>
<dbReference type="PANTHER" id="PTHR11604">
    <property type="entry name" value="PROFILIN"/>
    <property type="match status" value="1"/>
</dbReference>
<keyword evidence="3" id="KW-0963">Cytoplasm</keyword>
<evidence type="ECO:0000313" key="9">
    <source>
        <dbReference type="Proteomes" id="UP000700596"/>
    </source>
</evidence>
<comment type="function">
    <text evidence="6">Binds to actin and affects the structure of the cytoskeleton. At high concentrations, profilin prevents the polymerization of actin, whereas it enhances it at low concentrations.</text>
</comment>
<comment type="subcellular location">
    <subcellularLocation>
        <location evidence="1">Cytoplasm</location>
        <location evidence="1">Cytoskeleton</location>
    </subcellularLocation>
</comment>
<comment type="subunit">
    <text evidence="6">Occurs in many kinds of cells as a complex with monomeric actin in a 1:1 ratio.</text>
</comment>
<dbReference type="PRINTS" id="PR01640">
    <property type="entry name" value="PROFILINPLNT"/>
</dbReference>
<dbReference type="InterPro" id="IPR005455">
    <property type="entry name" value="PFN_euk"/>
</dbReference>
<dbReference type="Pfam" id="PF00235">
    <property type="entry name" value="Profilin"/>
    <property type="match status" value="1"/>
</dbReference>
<proteinExistence type="inferred from homology"/>
<dbReference type="EMBL" id="JAGMWT010000001">
    <property type="protein sequence ID" value="KAH7138940.1"/>
    <property type="molecule type" value="Genomic_DNA"/>
</dbReference>
<sequence>MSWQAYIDQSLVGSGNVDLGLICDINDQTIWASSDGFSLSPEELKAIAESFKDPSKVQEAGIKINGEKYMYVRSDDDSLTAKKGKEGLVAHKTEKAIVVAHHDSETQTTNAFSTVAELADYLKGVGY</sequence>
<evidence type="ECO:0000256" key="4">
    <source>
        <dbReference type="ARBA" id="ARBA00023203"/>
    </source>
</evidence>
<dbReference type="AlphaFoldDB" id="A0A9P9EJE6"/>
<evidence type="ECO:0000313" key="8">
    <source>
        <dbReference type="EMBL" id="KAH7138940.1"/>
    </source>
</evidence>
<dbReference type="InterPro" id="IPR048278">
    <property type="entry name" value="PFN"/>
</dbReference>
<dbReference type="OrthoDB" id="421374at2759"/>
<dbReference type="PANTHER" id="PTHR11604:SF0">
    <property type="entry name" value="PROFILIN"/>
    <property type="match status" value="1"/>
</dbReference>
<organism evidence="8 9">
    <name type="scientific">Dendryphion nanum</name>
    <dbReference type="NCBI Taxonomy" id="256645"/>
    <lineage>
        <taxon>Eukaryota</taxon>
        <taxon>Fungi</taxon>
        <taxon>Dikarya</taxon>
        <taxon>Ascomycota</taxon>
        <taxon>Pezizomycotina</taxon>
        <taxon>Dothideomycetes</taxon>
        <taxon>Pleosporomycetidae</taxon>
        <taxon>Pleosporales</taxon>
        <taxon>Torulaceae</taxon>
        <taxon>Dendryphion</taxon>
    </lineage>
</organism>
<evidence type="ECO:0000256" key="1">
    <source>
        <dbReference type="ARBA" id="ARBA00004245"/>
    </source>
</evidence>
<evidence type="ECO:0000256" key="6">
    <source>
        <dbReference type="RuleBase" id="RU003908"/>
    </source>
</evidence>
<protein>
    <recommendedName>
        <fullName evidence="7">Profilin</fullName>
    </recommendedName>
</protein>
<dbReference type="PRINTS" id="PR00392">
    <property type="entry name" value="PROFILIN"/>
</dbReference>
<dbReference type="Gene3D" id="3.30.450.30">
    <property type="entry name" value="Dynein light chain 2a, cytoplasmic"/>
    <property type="match status" value="1"/>
</dbReference>
<comment type="similarity">
    <text evidence="2 7">Belongs to the profilin family.</text>
</comment>
<dbReference type="InterPro" id="IPR027310">
    <property type="entry name" value="Profilin_CS"/>
</dbReference>
<evidence type="ECO:0000256" key="2">
    <source>
        <dbReference type="ARBA" id="ARBA00010058"/>
    </source>
</evidence>
<dbReference type="InterPro" id="IPR036140">
    <property type="entry name" value="PFN_sf"/>
</dbReference>
<name>A0A9P9EJE6_9PLEO</name>
<dbReference type="CDD" id="cd00148">
    <property type="entry name" value="PROF"/>
    <property type="match status" value="1"/>
</dbReference>
<evidence type="ECO:0000256" key="5">
    <source>
        <dbReference type="ARBA" id="ARBA00023212"/>
    </source>
</evidence>
<keyword evidence="4 7" id="KW-0009">Actin-binding</keyword>
<gene>
    <name evidence="8" type="ORF">B0J11DRAFT_574887</name>
</gene>
<keyword evidence="9" id="KW-1185">Reference proteome</keyword>
<dbReference type="GO" id="GO:0005856">
    <property type="term" value="C:cytoskeleton"/>
    <property type="evidence" value="ECO:0007669"/>
    <property type="project" value="UniProtKB-SubCell"/>
</dbReference>
<keyword evidence="5 6" id="KW-0206">Cytoskeleton</keyword>
<accession>A0A9P9EJE6</accession>
<evidence type="ECO:0000256" key="7">
    <source>
        <dbReference type="RuleBase" id="RU003909"/>
    </source>
</evidence>
<dbReference type="PROSITE" id="PS00414">
    <property type="entry name" value="PROFILIN"/>
    <property type="match status" value="1"/>
</dbReference>